<dbReference type="Pfam" id="PF17682">
    <property type="entry name" value="Tau95_N"/>
    <property type="match status" value="1"/>
</dbReference>
<reference evidence="8 9" key="1">
    <citation type="journal article" date="2018" name="Gigascience">
        <title>Genomes of trombidid mites reveal novel predicted allergens and laterally-transferred genes associated with secondary metabolism.</title>
        <authorList>
            <person name="Dong X."/>
            <person name="Chaisiri K."/>
            <person name="Xia D."/>
            <person name="Armstrong S.D."/>
            <person name="Fang Y."/>
            <person name="Donnelly M.J."/>
            <person name="Kadowaki T."/>
            <person name="McGarry J.W."/>
            <person name="Darby A.C."/>
            <person name="Makepeace B.L."/>
        </authorList>
    </citation>
    <scope>NUCLEOTIDE SEQUENCE [LARGE SCALE GENOMIC DNA]</scope>
    <source>
        <strain evidence="8">UoL-UT</strain>
    </source>
</reference>
<comment type="caution">
    <text evidence="8">The sequence shown here is derived from an EMBL/GenBank/DDBJ whole genome shotgun (WGS) entry which is preliminary data.</text>
</comment>
<dbReference type="OrthoDB" id="5598268at2759"/>
<dbReference type="GO" id="GO:0001002">
    <property type="term" value="F:RNA polymerase III type 1 promoter sequence-specific DNA binding"/>
    <property type="evidence" value="ECO:0007669"/>
    <property type="project" value="TreeGrafter"/>
</dbReference>
<dbReference type="Proteomes" id="UP000288716">
    <property type="component" value="Unassembled WGS sequence"/>
</dbReference>
<feature type="domain" description="Transcription factor IIIC subunit 5 HTH" evidence="6">
    <location>
        <begin position="160"/>
        <end position="314"/>
    </location>
</feature>
<protein>
    <submittedName>
        <fullName evidence="8">General transcription factor 3C polypeptide 5-like protein</fullName>
    </submittedName>
</protein>
<dbReference type="PANTHER" id="PTHR13230">
    <property type="entry name" value="GENERAL TRANSCRIPTION FACTOR IIIC, POLYPEPTIDE 5"/>
    <property type="match status" value="1"/>
</dbReference>
<sequence>MNSNIETRGVLLPRLVNVEFPGIVRNVEKLIDTFGGMNFLTKTYNHESARLELRFRPNDCHSHSTFGDRVSTNNLLVKCVKKRRVDKQGNVSFVYETRVVGIIDTTYRFQSMVDFQYLPMARKQQCDETKPRYESIIDKILPVNPFSLPNRSFNADAPLFILPTIFSRFDSPSDYFYRNDPKYKDKSLVEEVERQKMSSVIGINRRSRSSVACLLNWNDETPTEPAVSVIENASKFHPSEKIAEEVKQCFEQRPIWSRNALMYKLKCSRPDLKYILPCIAYYFANGPFRCMWIRFGYDPRNDKSSKVYQTLDFRVKHAYAKSNSSEKILAKRSIYQYQLPLKKNDFEKCRNRYRASVIQHDSFFPNSAQSSAENERLTEEKLLASFSFRPGLMPAYRQLFYQLCDIEVDDVQKLVHANDGSEPDFCDEKDGWCLPGTIEQIRSIMSTIVDEMLEKETRNDVNKESSDDDLSDDEYLEYIS</sequence>
<evidence type="ECO:0000256" key="3">
    <source>
        <dbReference type="ARBA" id="ARBA00023163"/>
    </source>
</evidence>
<accession>A0A443SEL8</accession>
<dbReference type="InterPro" id="IPR040454">
    <property type="entry name" value="TF_IIIC_Tfc1/Sfc1"/>
</dbReference>
<feature type="compositionally biased region" description="Acidic residues" evidence="5">
    <location>
        <begin position="466"/>
        <end position="480"/>
    </location>
</feature>
<keyword evidence="3" id="KW-0804">Transcription</keyword>
<name>A0A443SEL8_9ACAR</name>
<dbReference type="GO" id="GO:0005634">
    <property type="term" value="C:nucleus"/>
    <property type="evidence" value="ECO:0007669"/>
    <property type="project" value="UniProtKB-SubCell"/>
</dbReference>
<feature type="compositionally biased region" description="Basic and acidic residues" evidence="5">
    <location>
        <begin position="456"/>
        <end position="465"/>
    </location>
</feature>
<dbReference type="VEuPathDB" id="VectorBase:LDEU006080"/>
<dbReference type="PANTHER" id="PTHR13230:SF5">
    <property type="entry name" value="GENERAL TRANSCRIPTION FACTOR 3C POLYPEPTIDE 5"/>
    <property type="match status" value="1"/>
</dbReference>
<dbReference type="GO" id="GO:0000127">
    <property type="term" value="C:transcription factor TFIIIC complex"/>
    <property type="evidence" value="ECO:0007669"/>
    <property type="project" value="InterPro"/>
</dbReference>
<dbReference type="Gene3D" id="3.30.200.160">
    <property type="entry name" value="TFIIIC, subcomplex tauA, subunit Sfc1, barrel domain"/>
    <property type="match status" value="1"/>
</dbReference>
<dbReference type="InterPro" id="IPR041499">
    <property type="entry name" value="Tfc1/Sfc1_N"/>
</dbReference>
<dbReference type="Pfam" id="PF09734">
    <property type="entry name" value="Tau95"/>
    <property type="match status" value="1"/>
</dbReference>
<feature type="region of interest" description="Disordered" evidence="5">
    <location>
        <begin position="456"/>
        <end position="480"/>
    </location>
</feature>
<feature type="domain" description="Transcription factor IIIC subunit Tfc1/Sfc1 triple barrel" evidence="7">
    <location>
        <begin position="16"/>
        <end position="118"/>
    </location>
</feature>
<comment type="subcellular location">
    <subcellularLocation>
        <location evidence="1">Nucleus</location>
    </subcellularLocation>
</comment>
<dbReference type="AlphaFoldDB" id="A0A443SEL8"/>
<evidence type="ECO:0000259" key="7">
    <source>
        <dbReference type="Pfam" id="PF17682"/>
    </source>
</evidence>
<keyword evidence="9" id="KW-1185">Reference proteome</keyword>
<keyword evidence="2" id="KW-0238">DNA-binding</keyword>
<organism evidence="8 9">
    <name type="scientific">Leptotrombidium deliense</name>
    <dbReference type="NCBI Taxonomy" id="299467"/>
    <lineage>
        <taxon>Eukaryota</taxon>
        <taxon>Metazoa</taxon>
        <taxon>Ecdysozoa</taxon>
        <taxon>Arthropoda</taxon>
        <taxon>Chelicerata</taxon>
        <taxon>Arachnida</taxon>
        <taxon>Acari</taxon>
        <taxon>Acariformes</taxon>
        <taxon>Trombidiformes</taxon>
        <taxon>Prostigmata</taxon>
        <taxon>Anystina</taxon>
        <taxon>Parasitengona</taxon>
        <taxon>Trombiculoidea</taxon>
        <taxon>Trombiculidae</taxon>
        <taxon>Leptotrombidium</taxon>
    </lineage>
</organism>
<keyword evidence="4" id="KW-0539">Nucleus</keyword>
<evidence type="ECO:0000256" key="1">
    <source>
        <dbReference type="ARBA" id="ARBA00004123"/>
    </source>
</evidence>
<evidence type="ECO:0000256" key="5">
    <source>
        <dbReference type="SAM" id="MobiDB-lite"/>
    </source>
</evidence>
<evidence type="ECO:0000259" key="6">
    <source>
        <dbReference type="Pfam" id="PF09734"/>
    </source>
</evidence>
<gene>
    <name evidence="8" type="ORF">B4U80_11588</name>
</gene>
<dbReference type="InterPro" id="IPR019136">
    <property type="entry name" value="TF_IIIC_su-5_HTH"/>
</dbReference>
<dbReference type="EMBL" id="NCKV01003202">
    <property type="protein sequence ID" value="RWS25959.1"/>
    <property type="molecule type" value="Genomic_DNA"/>
</dbReference>
<dbReference type="GO" id="GO:0001003">
    <property type="term" value="F:RNA polymerase III type 2 promoter sequence-specific DNA binding"/>
    <property type="evidence" value="ECO:0007669"/>
    <property type="project" value="TreeGrafter"/>
</dbReference>
<dbReference type="STRING" id="299467.A0A443SEL8"/>
<dbReference type="InterPro" id="IPR042536">
    <property type="entry name" value="TFIIIC_tauA_Sfc1"/>
</dbReference>
<dbReference type="GO" id="GO:0006384">
    <property type="term" value="P:transcription initiation at RNA polymerase III promoter"/>
    <property type="evidence" value="ECO:0007669"/>
    <property type="project" value="InterPro"/>
</dbReference>
<evidence type="ECO:0000313" key="8">
    <source>
        <dbReference type="EMBL" id="RWS25959.1"/>
    </source>
</evidence>
<evidence type="ECO:0000256" key="2">
    <source>
        <dbReference type="ARBA" id="ARBA00023125"/>
    </source>
</evidence>
<evidence type="ECO:0000256" key="4">
    <source>
        <dbReference type="ARBA" id="ARBA00023242"/>
    </source>
</evidence>
<evidence type="ECO:0000313" key="9">
    <source>
        <dbReference type="Proteomes" id="UP000288716"/>
    </source>
</evidence>
<proteinExistence type="predicted"/>